<dbReference type="Gene3D" id="3.10.20.730">
    <property type="entry name" value="RNAP, epsilon subunit-like"/>
    <property type="match status" value="1"/>
</dbReference>
<reference evidence="6 7" key="1">
    <citation type="journal article" date="2011" name="J. Bacteriol.">
        <title>Draft genome sequence of Sporolactobacillus inulinus strain CASD, an efficient D-lactic acid-producing bacterium with high-concentration lactate tolerance capability.</title>
        <authorList>
            <person name="Yu B."/>
            <person name="Su F."/>
            <person name="Wang L."/>
            <person name="Xu K."/>
            <person name="Zhao B."/>
            <person name="Xu P."/>
        </authorList>
    </citation>
    <scope>NUCLEOTIDE SEQUENCE [LARGE SCALE GENOMIC DNA]</scope>
    <source>
        <strain evidence="6 7">CASD</strain>
    </source>
</reference>
<dbReference type="EC" id="2.7.7.6" evidence="5"/>
<comment type="catalytic activity">
    <reaction evidence="5">
        <text>RNA(n) + a ribonucleoside 5'-triphosphate = RNA(n+1) + diphosphate</text>
        <dbReference type="Rhea" id="RHEA:21248"/>
        <dbReference type="Rhea" id="RHEA-COMP:14527"/>
        <dbReference type="Rhea" id="RHEA-COMP:17342"/>
        <dbReference type="ChEBI" id="CHEBI:33019"/>
        <dbReference type="ChEBI" id="CHEBI:61557"/>
        <dbReference type="ChEBI" id="CHEBI:140395"/>
        <dbReference type="EC" id="2.7.7.6"/>
    </reaction>
</comment>
<proteinExistence type="inferred from homology"/>
<evidence type="ECO:0000256" key="5">
    <source>
        <dbReference type="HAMAP-Rule" id="MF_01553"/>
    </source>
</evidence>
<evidence type="ECO:0000313" key="6">
    <source>
        <dbReference type="EMBL" id="KLI01759.1"/>
    </source>
</evidence>
<accession>A0A0U1QLT1</accession>
<protein>
    <recommendedName>
        <fullName evidence="5">DNA-directed RNA polymerase subunit epsilon</fullName>
        <shortName evidence="5">RNAP epsilon subunit</shortName>
        <ecNumber evidence="5">2.7.7.6</ecNumber>
    </recommendedName>
    <alternativeName>
        <fullName evidence="5">RNA polymerase epsilon subunit</fullName>
    </alternativeName>
    <alternativeName>
        <fullName evidence="5">Transcriptase subunit epsilon</fullName>
    </alternativeName>
</protein>
<dbReference type="OrthoDB" id="2147503at2"/>
<evidence type="ECO:0000256" key="4">
    <source>
        <dbReference type="ARBA" id="ARBA00023163"/>
    </source>
</evidence>
<keyword evidence="4 5" id="KW-0804">Transcription</keyword>
<dbReference type="GO" id="GO:0003899">
    <property type="term" value="F:DNA-directed RNA polymerase activity"/>
    <property type="evidence" value="ECO:0007669"/>
    <property type="project" value="UniProtKB-UniRule"/>
</dbReference>
<name>A0A0U1QLT1_9BACL</name>
<dbReference type="GO" id="GO:0000428">
    <property type="term" value="C:DNA-directed RNA polymerase complex"/>
    <property type="evidence" value="ECO:0007669"/>
    <property type="project" value="UniProtKB-KW"/>
</dbReference>
<evidence type="ECO:0000256" key="2">
    <source>
        <dbReference type="ARBA" id="ARBA00022679"/>
    </source>
</evidence>
<comment type="caution">
    <text evidence="6">The sequence shown here is derived from an EMBL/GenBank/DDBJ whole genome shotgun (WGS) entry which is preliminary data.</text>
</comment>
<dbReference type="GO" id="GO:0003677">
    <property type="term" value="F:DNA binding"/>
    <property type="evidence" value="ECO:0007669"/>
    <property type="project" value="UniProtKB-UniRule"/>
</dbReference>
<gene>
    <name evidence="5" type="primary">rpoY</name>
    <name evidence="6" type="ORF">SINU_11680</name>
</gene>
<dbReference type="GO" id="GO:0006351">
    <property type="term" value="P:DNA-templated transcription"/>
    <property type="evidence" value="ECO:0007669"/>
    <property type="project" value="UniProtKB-UniRule"/>
</dbReference>
<dbReference type="Pfam" id="PF07288">
    <property type="entry name" value="RpoY"/>
    <property type="match status" value="1"/>
</dbReference>
<dbReference type="HAMAP" id="MF_01553">
    <property type="entry name" value="RNApol_bact_RpoY"/>
    <property type="match status" value="1"/>
</dbReference>
<keyword evidence="7" id="KW-1185">Reference proteome</keyword>
<dbReference type="EMBL" id="AFVQ02000164">
    <property type="protein sequence ID" value="KLI01759.1"/>
    <property type="molecule type" value="Genomic_DNA"/>
</dbReference>
<dbReference type="STRING" id="1069536.SINU_11680"/>
<sequence>MIYKVLYQSSKDEIPVREQTETLYLEAADIRDVRKKLADKPYNVEFIQPLTGKFLGYEKKSAAFKLEKL</sequence>
<comment type="function">
    <text evidence="5">A non-essential component of RNA polymerase (RNAP).</text>
</comment>
<keyword evidence="1 5" id="KW-0240">DNA-directed RNA polymerase</keyword>
<evidence type="ECO:0000313" key="7">
    <source>
        <dbReference type="Proteomes" id="UP000035553"/>
    </source>
</evidence>
<comment type="similarity">
    <text evidence="5">Belongs to the RNA polymerase subunit epsilon family.</text>
</comment>
<comment type="subunit">
    <text evidence="5">RNAP is composed of a core of 2 alpha, a beta and a beta' subunit. The core is associated with a delta subunit, and at least one of epsilon or omega. When a sigma factor is associated with the core the holoenzyme is formed, which can initiate transcription.</text>
</comment>
<dbReference type="InterPro" id="IPR009907">
    <property type="entry name" value="RpoY"/>
</dbReference>
<keyword evidence="2 5" id="KW-0808">Transferase</keyword>
<keyword evidence="3 5" id="KW-0548">Nucleotidyltransferase</keyword>
<evidence type="ECO:0000256" key="1">
    <source>
        <dbReference type="ARBA" id="ARBA00022478"/>
    </source>
</evidence>
<dbReference type="RefSeq" id="WP_010026510.1">
    <property type="nucleotide sequence ID" value="NZ_AFVQ02000164.1"/>
</dbReference>
<evidence type="ECO:0000256" key="3">
    <source>
        <dbReference type="ARBA" id="ARBA00022695"/>
    </source>
</evidence>
<dbReference type="AlphaFoldDB" id="A0A0U1QLT1"/>
<organism evidence="6 7">
    <name type="scientific">Sporolactobacillus inulinus CASD</name>
    <dbReference type="NCBI Taxonomy" id="1069536"/>
    <lineage>
        <taxon>Bacteria</taxon>
        <taxon>Bacillati</taxon>
        <taxon>Bacillota</taxon>
        <taxon>Bacilli</taxon>
        <taxon>Bacillales</taxon>
        <taxon>Sporolactobacillaceae</taxon>
        <taxon>Sporolactobacillus</taxon>
    </lineage>
</organism>
<dbReference type="Proteomes" id="UP000035553">
    <property type="component" value="Unassembled WGS sequence"/>
</dbReference>
<dbReference type="NCBIfam" id="NF010188">
    <property type="entry name" value="PRK13667.1"/>
    <property type="match status" value="1"/>
</dbReference>